<feature type="region of interest" description="Disordered" evidence="1">
    <location>
        <begin position="1"/>
        <end position="22"/>
    </location>
</feature>
<dbReference type="AlphaFoldDB" id="A0A515EQS8"/>
<protein>
    <submittedName>
        <fullName evidence="2">Uncharacterized protein</fullName>
    </submittedName>
</protein>
<reference evidence="3" key="1">
    <citation type="submission" date="2019-02" db="EMBL/GenBank/DDBJ databases">
        <title>Complete genome sequence of Rhodoferax sp. Gr-4.</title>
        <authorList>
            <person name="Jin L."/>
        </authorList>
    </citation>
    <scope>NUCLEOTIDE SEQUENCE [LARGE SCALE GENOMIC DNA]</scope>
    <source>
        <strain evidence="3">Gr-4</strain>
    </source>
</reference>
<accession>A0A515EQS8</accession>
<evidence type="ECO:0000313" key="3">
    <source>
        <dbReference type="Proteomes" id="UP000317365"/>
    </source>
</evidence>
<proteinExistence type="predicted"/>
<dbReference type="EMBL" id="CP036282">
    <property type="protein sequence ID" value="QDL55000.1"/>
    <property type="molecule type" value="Genomic_DNA"/>
</dbReference>
<evidence type="ECO:0000313" key="2">
    <source>
        <dbReference type="EMBL" id="QDL55000.1"/>
    </source>
</evidence>
<feature type="compositionally biased region" description="Basic and acidic residues" evidence="1">
    <location>
        <begin position="1"/>
        <end position="11"/>
    </location>
</feature>
<dbReference type="KEGG" id="rhg:EXZ61_12960"/>
<name>A0A515EQS8_9BURK</name>
<dbReference type="Proteomes" id="UP000317365">
    <property type="component" value="Chromosome"/>
</dbReference>
<gene>
    <name evidence="2" type="ORF">EXZ61_12960</name>
</gene>
<organism evidence="2 3">
    <name type="scientific">Rhodoferax aquaticus</name>
    <dbReference type="NCBI Taxonomy" id="2527691"/>
    <lineage>
        <taxon>Bacteria</taxon>
        <taxon>Pseudomonadati</taxon>
        <taxon>Pseudomonadota</taxon>
        <taxon>Betaproteobacteria</taxon>
        <taxon>Burkholderiales</taxon>
        <taxon>Comamonadaceae</taxon>
        <taxon>Rhodoferax</taxon>
    </lineage>
</organism>
<dbReference type="RefSeq" id="WP_142812160.1">
    <property type="nucleotide sequence ID" value="NZ_CP036282.1"/>
</dbReference>
<evidence type="ECO:0000256" key="1">
    <source>
        <dbReference type="SAM" id="MobiDB-lite"/>
    </source>
</evidence>
<reference evidence="3" key="2">
    <citation type="journal article" date="2020" name="Int. J. Syst. Evol. Microbiol.">
        <title>Genomic insights into a novel species Rhodoferax aquaticus sp. nov., isolated from freshwater.</title>
        <authorList>
            <person name="Li T."/>
            <person name="Zhuo Y."/>
            <person name="Jin C.Z."/>
            <person name="Wu X."/>
            <person name="Ko S.R."/>
            <person name="Jin F.J."/>
            <person name="Ahn C.Y."/>
            <person name="Oh H.M."/>
            <person name="Lee H.G."/>
            <person name="Jin L."/>
        </authorList>
    </citation>
    <scope>NUCLEOTIDE SEQUENCE [LARGE SCALE GENOMIC DNA]</scope>
    <source>
        <strain evidence="3">Gr-4</strain>
    </source>
</reference>
<keyword evidence="3" id="KW-1185">Reference proteome</keyword>
<sequence>MEPIALRREAPPNDPDDDVPNSINKAKVYESEMLALALNKGHGFNDRPNAARVTAAQSARARGAIEIASRLDAITCAIEEREEYEAFIPAVKPSKRAVRAL</sequence>